<dbReference type="Gene3D" id="3.40.50.1910">
    <property type="match status" value="1"/>
</dbReference>
<dbReference type="AlphaFoldDB" id="A0A8S1HLK9"/>
<organism evidence="1 2">
    <name type="scientific">Caenorhabditis auriculariae</name>
    <dbReference type="NCBI Taxonomy" id="2777116"/>
    <lineage>
        <taxon>Eukaryota</taxon>
        <taxon>Metazoa</taxon>
        <taxon>Ecdysozoa</taxon>
        <taxon>Nematoda</taxon>
        <taxon>Chromadorea</taxon>
        <taxon>Rhabditida</taxon>
        <taxon>Rhabditina</taxon>
        <taxon>Rhabditomorpha</taxon>
        <taxon>Rhabditoidea</taxon>
        <taxon>Rhabditidae</taxon>
        <taxon>Peloderinae</taxon>
        <taxon>Caenorhabditis</taxon>
    </lineage>
</organism>
<comment type="caution">
    <text evidence="1">The sequence shown here is derived from an EMBL/GenBank/DDBJ whole genome shotgun (WGS) entry which is preliminary data.</text>
</comment>
<gene>
    <name evidence="1" type="ORF">CAUJ_LOCUS12728</name>
</gene>
<dbReference type="SUPFAM" id="SSF56815">
    <property type="entry name" value="Sec1/munc18-like (SM) proteins"/>
    <property type="match status" value="1"/>
</dbReference>
<accession>A0A8S1HLK9</accession>
<evidence type="ECO:0000313" key="2">
    <source>
        <dbReference type="Proteomes" id="UP000835052"/>
    </source>
</evidence>
<sequence>MVDSLVTPPSASGVGINTMIGAASTTSEADEMAYFDPKLMHAATKESILRSRQQQPQDVMLFVIGGGNYVEYQNLVDYGKRKKILNE</sequence>
<dbReference type="InterPro" id="IPR027482">
    <property type="entry name" value="Sec1-like_dom2"/>
</dbReference>
<proteinExistence type="predicted"/>
<dbReference type="Proteomes" id="UP000835052">
    <property type="component" value="Unassembled WGS sequence"/>
</dbReference>
<dbReference type="OrthoDB" id="10251230at2759"/>
<dbReference type="InterPro" id="IPR036045">
    <property type="entry name" value="Sec1-like_sf"/>
</dbReference>
<keyword evidence="2" id="KW-1185">Reference proteome</keyword>
<reference evidence="1" key="1">
    <citation type="submission" date="2020-10" db="EMBL/GenBank/DDBJ databases">
        <authorList>
            <person name="Kikuchi T."/>
        </authorList>
    </citation>
    <scope>NUCLEOTIDE SEQUENCE</scope>
    <source>
        <strain evidence="1">NKZ352</strain>
    </source>
</reference>
<evidence type="ECO:0000313" key="1">
    <source>
        <dbReference type="EMBL" id="CAD6196817.1"/>
    </source>
</evidence>
<name>A0A8S1HLK9_9PELO</name>
<protein>
    <submittedName>
        <fullName evidence="1">Uncharacterized protein</fullName>
    </submittedName>
</protein>
<dbReference type="EMBL" id="CAJGYM010000080">
    <property type="protein sequence ID" value="CAD6196817.1"/>
    <property type="molecule type" value="Genomic_DNA"/>
</dbReference>